<name>A0AA48GS25_9BACT</name>
<dbReference type="InterPro" id="IPR001610">
    <property type="entry name" value="PAC"/>
</dbReference>
<dbReference type="Gene3D" id="3.40.50.2300">
    <property type="match status" value="1"/>
</dbReference>
<dbReference type="EC" id="2.7.13.3" evidence="2"/>
<dbReference type="Gene3D" id="1.10.287.130">
    <property type="match status" value="1"/>
</dbReference>
<dbReference type="InterPro" id="IPR004358">
    <property type="entry name" value="Sig_transdc_His_kin-like_C"/>
</dbReference>
<dbReference type="PANTHER" id="PTHR43065">
    <property type="entry name" value="SENSOR HISTIDINE KINASE"/>
    <property type="match status" value="1"/>
</dbReference>
<dbReference type="Pfam" id="PF02518">
    <property type="entry name" value="HATPase_c"/>
    <property type="match status" value="1"/>
</dbReference>
<evidence type="ECO:0000256" key="3">
    <source>
        <dbReference type="ARBA" id="ARBA00022553"/>
    </source>
</evidence>
<keyword evidence="3 4" id="KW-0597">Phosphoprotein</keyword>
<dbReference type="InterPro" id="IPR011006">
    <property type="entry name" value="CheY-like_superfamily"/>
</dbReference>
<evidence type="ECO:0000313" key="9">
    <source>
        <dbReference type="EMBL" id="BDU73200.1"/>
    </source>
</evidence>
<dbReference type="PROSITE" id="PS50113">
    <property type="entry name" value="PAC"/>
    <property type="match status" value="1"/>
</dbReference>
<evidence type="ECO:0000256" key="1">
    <source>
        <dbReference type="ARBA" id="ARBA00000085"/>
    </source>
</evidence>
<dbReference type="Pfam" id="PF08447">
    <property type="entry name" value="PAS_3"/>
    <property type="match status" value="1"/>
</dbReference>
<dbReference type="Proteomes" id="UP001238179">
    <property type="component" value="Chromosome"/>
</dbReference>
<dbReference type="CDD" id="cd00130">
    <property type="entry name" value="PAS"/>
    <property type="match status" value="2"/>
</dbReference>
<feature type="domain" description="Histidine kinase" evidence="5">
    <location>
        <begin position="280"/>
        <end position="506"/>
    </location>
</feature>
<accession>A0AA48GS25</accession>
<feature type="domain" description="Response regulatory" evidence="6">
    <location>
        <begin position="526"/>
        <end position="642"/>
    </location>
</feature>
<dbReference type="SMART" id="SM00388">
    <property type="entry name" value="HisKA"/>
    <property type="match status" value="1"/>
</dbReference>
<evidence type="ECO:0000313" key="10">
    <source>
        <dbReference type="Proteomes" id="UP001238179"/>
    </source>
</evidence>
<dbReference type="InterPro" id="IPR005467">
    <property type="entry name" value="His_kinase_dom"/>
</dbReference>
<dbReference type="InterPro" id="IPR000014">
    <property type="entry name" value="PAS"/>
</dbReference>
<dbReference type="InterPro" id="IPR003661">
    <property type="entry name" value="HisK_dim/P_dom"/>
</dbReference>
<dbReference type="SMART" id="SM00086">
    <property type="entry name" value="PAC"/>
    <property type="match status" value="1"/>
</dbReference>
<dbReference type="Gene3D" id="3.30.450.20">
    <property type="entry name" value="PAS domain"/>
    <property type="match status" value="2"/>
</dbReference>
<dbReference type="PROSITE" id="PS50112">
    <property type="entry name" value="PAS"/>
    <property type="match status" value="2"/>
</dbReference>
<dbReference type="SUPFAM" id="SSF47384">
    <property type="entry name" value="Homodimeric domain of signal transducing histidine kinase"/>
    <property type="match status" value="1"/>
</dbReference>
<dbReference type="KEGG" id="msil:METEAL_23740"/>
<dbReference type="Pfam" id="PF13426">
    <property type="entry name" value="PAS_9"/>
    <property type="match status" value="1"/>
</dbReference>
<protein>
    <recommendedName>
        <fullName evidence="2">histidine kinase</fullName>
        <ecNumber evidence="2">2.7.13.3</ecNumber>
    </recommendedName>
</protein>
<evidence type="ECO:0000256" key="4">
    <source>
        <dbReference type="PROSITE-ProRule" id="PRU00169"/>
    </source>
</evidence>
<dbReference type="Gene3D" id="3.30.565.10">
    <property type="entry name" value="Histidine kinase-like ATPase, C-terminal domain"/>
    <property type="match status" value="1"/>
</dbReference>
<dbReference type="SMART" id="SM00387">
    <property type="entry name" value="HATPase_c"/>
    <property type="match status" value="1"/>
</dbReference>
<dbReference type="CDD" id="cd00156">
    <property type="entry name" value="REC"/>
    <property type="match status" value="1"/>
</dbReference>
<dbReference type="SMART" id="SM00091">
    <property type="entry name" value="PAS"/>
    <property type="match status" value="2"/>
</dbReference>
<reference evidence="10" key="1">
    <citation type="journal article" date="2023" name="Int. J. Syst. Evol. Microbiol.">
        <title>Mesoterricola silvestris gen. nov., sp. nov., Mesoterricola sediminis sp. nov., Geothrix oryzae sp. nov., Geothrix edaphica sp. nov., Geothrix rubra sp. nov., and Geothrix limicola sp. nov., six novel members of Acidobacteriota isolated from soils.</title>
        <authorList>
            <person name="Itoh H."/>
            <person name="Sugisawa Y."/>
            <person name="Mise K."/>
            <person name="Xu Z."/>
            <person name="Kuniyasu M."/>
            <person name="Ushijima N."/>
            <person name="Kawano K."/>
            <person name="Kobayashi E."/>
            <person name="Shiratori Y."/>
            <person name="Masuda Y."/>
            <person name="Senoo K."/>
        </authorList>
    </citation>
    <scope>NUCLEOTIDE SEQUENCE [LARGE SCALE GENOMIC DNA]</scope>
    <source>
        <strain evidence="10">W79</strain>
    </source>
</reference>
<organism evidence="9 10">
    <name type="scientific">Mesoterricola silvestris</name>
    <dbReference type="NCBI Taxonomy" id="2927979"/>
    <lineage>
        <taxon>Bacteria</taxon>
        <taxon>Pseudomonadati</taxon>
        <taxon>Acidobacteriota</taxon>
        <taxon>Holophagae</taxon>
        <taxon>Holophagales</taxon>
        <taxon>Holophagaceae</taxon>
        <taxon>Mesoterricola</taxon>
    </lineage>
</organism>
<dbReference type="NCBIfam" id="TIGR00229">
    <property type="entry name" value="sensory_box"/>
    <property type="match status" value="1"/>
</dbReference>
<keyword evidence="10" id="KW-1185">Reference proteome</keyword>
<sequence>MGRLTFPYRIEGSNSQAMHAIRRWAMGGESQVFFALGPKGIVEGLATAGDRCWGWEAGEIHGREFLDFIAPGDRDRILRMIREVLSGKESLSTEARFQGKDGLARPLVCGLAAKSGRETVLGFTREFFPREEEDPRTQAALKELKDFKWALDQHAIVAVTDDRGKITYVNDYFCDISKYPREELLGQDHRIINSGHHPKAFFRDLWTTIKGGNVWKGEIKNKAKDGSPYWVDTTIVPLLDDEGHPIQFVAIRADITARKNGEEAQRQTQKLESLGVLAGGIAHDFNNLLTSILGNCNLASLSLPPGSPTQSFLDQIEQGSLRAADLTRQMLAYAGKGKTVIAPVNLNRLVTDMAKLLSISISKRATIHCDLAPQVPDITADPTQMQQVVMNLVTNASDAVAEHPGGVITLRTGDRTIDALDISSLAPINPIKPGRYVTLEVSDNGCGMAPGTIDKIFDPFFTTKFTGRGLGLSALLGILLSHGGTIKVYSEVGHGTCMKVFLPVAESQEPVPEADPVLASGELQGTVLVVDDDADARAIARAFSGTLGLKVLEAHDGLEAVNTFALRQREITLVLLDLTMPVMDGKEAFQRIREISAAVPIILSSGYNEREAVGDMEGSGLAGFLPKPYQHHQFEAVIRGALVPREPA</sequence>
<dbReference type="InterPro" id="IPR000700">
    <property type="entry name" value="PAS-assoc_C"/>
</dbReference>
<evidence type="ECO:0000259" key="6">
    <source>
        <dbReference type="PROSITE" id="PS50110"/>
    </source>
</evidence>
<dbReference type="InterPro" id="IPR036890">
    <property type="entry name" value="HATPase_C_sf"/>
</dbReference>
<dbReference type="PRINTS" id="PR00344">
    <property type="entry name" value="BCTRLSENSOR"/>
</dbReference>
<dbReference type="PANTHER" id="PTHR43065:SF42">
    <property type="entry name" value="TWO-COMPONENT SENSOR PPRA"/>
    <property type="match status" value="1"/>
</dbReference>
<dbReference type="EMBL" id="AP027080">
    <property type="protein sequence ID" value="BDU73200.1"/>
    <property type="molecule type" value="Genomic_DNA"/>
</dbReference>
<evidence type="ECO:0000259" key="8">
    <source>
        <dbReference type="PROSITE" id="PS50113"/>
    </source>
</evidence>
<comment type="catalytic activity">
    <reaction evidence="1">
        <text>ATP + protein L-histidine = ADP + protein N-phospho-L-histidine.</text>
        <dbReference type="EC" id="2.7.13.3"/>
    </reaction>
</comment>
<dbReference type="CDD" id="cd00082">
    <property type="entry name" value="HisKA"/>
    <property type="match status" value="1"/>
</dbReference>
<evidence type="ECO:0000259" key="5">
    <source>
        <dbReference type="PROSITE" id="PS50109"/>
    </source>
</evidence>
<evidence type="ECO:0000256" key="2">
    <source>
        <dbReference type="ARBA" id="ARBA00012438"/>
    </source>
</evidence>
<dbReference type="Pfam" id="PF00072">
    <property type="entry name" value="Response_reg"/>
    <property type="match status" value="1"/>
</dbReference>
<feature type="domain" description="PAS" evidence="7">
    <location>
        <begin position="54"/>
        <end position="88"/>
    </location>
</feature>
<dbReference type="GO" id="GO:0000155">
    <property type="term" value="F:phosphorelay sensor kinase activity"/>
    <property type="evidence" value="ECO:0007669"/>
    <property type="project" value="InterPro"/>
</dbReference>
<dbReference type="SUPFAM" id="SSF55874">
    <property type="entry name" value="ATPase domain of HSP90 chaperone/DNA topoisomerase II/histidine kinase"/>
    <property type="match status" value="1"/>
</dbReference>
<dbReference type="InterPro" id="IPR036097">
    <property type="entry name" value="HisK_dim/P_sf"/>
</dbReference>
<dbReference type="SMART" id="SM00448">
    <property type="entry name" value="REC"/>
    <property type="match status" value="1"/>
</dbReference>
<dbReference type="SUPFAM" id="SSF55785">
    <property type="entry name" value="PYP-like sensor domain (PAS domain)"/>
    <property type="match status" value="2"/>
</dbReference>
<dbReference type="PROSITE" id="PS50109">
    <property type="entry name" value="HIS_KIN"/>
    <property type="match status" value="1"/>
</dbReference>
<dbReference type="InterPro" id="IPR013655">
    <property type="entry name" value="PAS_fold_3"/>
</dbReference>
<feature type="domain" description="PAC" evidence="8">
    <location>
        <begin position="215"/>
        <end position="267"/>
    </location>
</feature>
<dbReference type="InterPro" id="IPR035965">
    <property type="entry name" value="PAS-like_dom_sf"/>
</dbReference>
<proteinExistence type="predicted"/>
<dbReference type="InterPro" id="IPR001789">
    <property type="entry name" value="Sig_transdc_resp-reg_receiver"/>
</dbReference>
<dbReference type="PROSITE" id="PS50110">
    <property type="entry name" value="RESPONSE_REGULATORY"/>
    <property type="match status" value="1"/>
</dbReference>
<evidence type="ECO:0000259" key="7">
    <source>
        <dbReference type="PROSITE" id="PS50112"/>
    </source>
</evidence>
<feature type="modified residue" description="4-aspartylphosphate" evidence="4">
    <location>
        <position position="577"/>
    </location>
</feature>
<dbReference type="AlphaFoldDB" id="A0AA48GS25"/>
<gene>
    <name evidence="9" type="ORF">METEAL_23740</name>
</gene>
<dbReference type="SUPFAM" id="SSF52172">
    <property type="entry name" value="CheY-like"/>
    <property type="match status" value="1"/>
</dbReference>
<dbReference type="InterPro" id="IPR003594">
    <property type="entry name" value="HATPase_dom"/>
</dbReference>
<feature type="domain" description="PAS" evidence="7">
    <location>
        <begin position="157"/>
        <end position="199"/>
    </location>
</feature>